<dbReference type="SUPFAM" id="SSF55658">
    <property type="entry name" value="L9 N-domain-like"/>
    <property type="match status" value="1"/>
</dbReference>
<dbReference type="InterPro" id="IPR017290">
    <property type="entry name" value="RNase_H_bac"/>
</dbReference>
<evidence type="ECO:0000256" key="7">
    <source>
        <dbReference type="ARBA" id="ARBA00022801"/>
    </source>
</evidence>
<evidence type="ECO:0000256" key="2">
    <source>
        <dbReference type="ARBA" id="ARBA00005300"/>
    </source>
</evidence>
<protein>
    <recommendedName>
        <fullName evidence="3">ribonuclease H</fullName>
        <ecNumber evidence="3">3.1.26.4</ecNumber>
    </recommendedName>
</protein>
<reference evidence="10" key="1">
    <citation type="submission" date="2021-06" db="EMBL/GenBank/DDBJ databases">
        <authorList>
            <person name="Kallberg Y."/>
            <person name="Tangrot J."/>
            <person name="Rosling A."/>
        </authorList>
    </citation>
    <scope>NUCLEOTIDE SEQUENCE</scope>
    <source>
        <strain evidence="10">FL966</strain>
    </source>
</reference>
<organism evidence="10 11">
    <name type="scientific">Cetraspora pellucida</name>
    <dbReference type="NCBI Taxonomy" id="1433469"/>
    <lineage>
        <taxon>Eukaryota</taxon>
        <taxon>Fungi</taxon>
        <taxon>Fungi incertae sedis</taxon>
        <taxon>Mucoromycota</taxon>
        <taxon>Glomeromycotina</taxon>
        <taxon>Glomeromycetes</taxon>
        <taxon>Diversisporales</taxon>
        <taxon>Gigasporaceae</taxon>
        <taxon>Cetraspora</taxon>
    </lineage>
</organism>
<dbReference type="Pfam" id="PF00075">
    <property type="entry name" value="RNase_H"/>
    <property type="match status" value="1"/>
</dbReference>
<evidence type="ECO:0000256" key="5">
    <source>
        <dbReference type="ARBA" id="ARBA00022723"/>
    </source>
</evidence>
<evidence type="ECO:0000256" key="1">
    <source>
        <dbReference type="ARBA" id="ARBA00000077"/>
    </source>
</evidence>
<dbReference type="InterPro" id="IPR012337">
    <property type="entry name" value="RNaseH-like_sf"/>
</dbReference>
<sequence length="150" mass="17627">MPLKYYYIVLIGCTPGVYSTLEECYKQVNNITLYYKKFLTIKEANKKYEKYQLKVKRKKEKLNSKNKIVIYTDGSYKDNQKESYARIGVYHKDGSKEIAEPLTGNLQTNNYTELYAIIKVLETCEDPIKVIEIKTNSCFVVNSIETWIYK</sequence>
<dbReference type="OrthoDB" id="128665at2759"/>
<dbReference type="EC" id="3.1.26.4" evidence="3"/>
<evidence type="ECO:0000313" key="10">
    <source>
        <dbReference type="EMBL" id="CAG8622624.1"/>
    </source>
</evidence>
<dbReference type="AlphaFoldDB" id="A0A9N9D505"/>
<comment type="similarity">
    <text evidence="2">Belongs to the RNase H family.</text>
</comment>
<keyword evidence="8" id="KW-0175">Coiled coil</keyword>
<dbReference type="InterPro" id="IPR011320">
    <property type="entry name" value="RNase_H1_N"/>
</dbReference>
<evidence type="ECO:0000313" key="11">
    <source>
        <dbReference type="Proteomes" id="UP000789759"/>
    </source>
</evidence>
<dbReference type="PANTHER" id="PTHR10642">
    <property type="entry name" value="RIBONUCLEASE H1"/>
    <property type="match status" value="1"/>
</dbReference>
<dbReference type="GO" id="GO:0004523">
    <property type="term" value="F:RNA-DNA hybrid ribonuclease activity"/>
    <property type="evidence" value="ECO:0007669"/>
    <property type="project" value="UniProtKB-EC"/>
</dbReference>
<dbReference type="InterPro" id="IPR037056">
    <property type="entry name" value="RNase_H1_N_sf"/>
</dbReference>
<comment type="caution">
    <text evidence="10">The sequence shown here is derived from an EMBL/GenBank/DDBJ whole genome shotgun (WGS) entry which is preliminary data.</text>
</comment>
<evidence type="ECO:0000256" key="8">
    <source>
        <dbReference type="SAM" id="Coils"/>
    </source>
</evidence>
<evidence type="ECO:0000259" key="9">
    <source>
        <dbReference type="PROSITE" id="PS50879"/>
    </source>
</evidence>
<dbReference type="InterPro" id="IPR036397">
    <property type="entry name" value="RNaseH_sf"/>
</dbReference>
<evidence type="ECO:0000256" key="4">
    <source>
        <dbReference type="ARBA" id="ARBA00022722"/>
    </source>
</evidence>
<feature type="domain" description="RNase H type-1" evidence="9">
    <location>
        <begin position="64"/>
        <end position="150"/>
    </location>
</feature>
<comment type="catalytic activity">
    <reaction evidence="1">
        <text>Endonucleolytic cleavage to 5'-phosphomonoester.</text>
        <dbReference type="EC" id="3.1.26.4"/>
    </reaction>
</comment>
<keyword evidence="6" id="KW-0255">Endonuclease</keyword>
<dbReference type="PROSITE" id="PS50879">
    <property type="entry name" value="RNASE_H_1"/>
    <property type="match status" value="1"/>
</dbReference>
<name>A0A9N9D505_9GLOM</name>
<keyword evidence="4" id="KW-0540">Nuclease</keyword>
<dbReference type="GO" id="GO:0046872">
    <property type="term" value="F:metal ion binding"/>
    <property type="evidence" value="ECO:0007669"/>
    <property type="project" value="UniProtKB-KW"/>
</dbReference>
<proteinExistence type="inferred from homology"/>
<dbReference type="SUPFAM" id="SSF53098">
    <property type="entry name" value="Ribonuclease H-like"/>
    <property type="match status" value="1"/>
</dbReference>
<keyword evidence="5" id="KW-0479">Metal-binding</keyword>
<dbReference type="EMBL" id="CAJVQA010005533">
    <property type="protein sequence ID" value="CAG8622624.1"/>
    <property type="molecule type" value="Genomic_DNA"/>
</dbReference>
<accession>A0A9N9D505</accession>
<keyword evidence="11" id="KW-1185">Reference proteome</keyword>
<feature type="coiled-coil region" evidence="8">
    <location>
        <begin position="41"/>
        <end position="68"/>
    </location>
</feature>
<dbReference type="Proteomes" id="UP000789759">
    <property type="component" value="Unassembled WGS sequence"/>
</dbReference>
<evidence type="ECO:0000256" key="6">
    <source>
        <dbReference type="ARBA" id="ARBA00022759"/>
    </source>
</evidence>
<dbReference type="InterPro" id="IPR002156">
    <property type="entry name" value="RNaseH_domain"/>
</dbReference>
<keyword evidence="7" id="KW-0378">Hydrolase</keyword>
<dbReference type="Gene3D" id="3.40.970.10">
    <property type="entry name" value="Ribonuclease H1, N-terminal domain"/>
    <property type="match status" value="1"/>
</dbReference>
<evidence type="ECO:0000256" key="3">
    <source>
        <dbReference type="ARBA" id="ARBA00012180"/>
    </source>
</evidence>
<dbReference type="InterPro" id="IPR009027">
    <property type="entry name" value="Ribosomal_bL9/RNase_H1_N"/>
</dbReference>
<gene>
    <name evidence="10" type="ORF">CPELLU_LOCUS7998</name>
</gene>
<dbReference type="Pfam" id="PF01693">
    <property type="entry name" value="Cauli_VI"/>
    <property type="match status" value="1"/>
</dbReference>
<dbReference type="Gene3D" id="3.30.420.10">
    <property type="entry name" value="Ribonuclease H-like superfamily/Ribonuclease H"/>
    <property type="match status" value="1"/>
</dbReference>
<dbReference type="PIRSF" id="PIRSF037839">
    <property type="entry name" value="Ribonuclease_H"/>
    <property type="match status" value="1"/>
</dbReference>
<dbReference type="GO" id="GO:0003676">
    <property type="term" value="F:nucleic acid binding"/>
    <property type="evidence" value="ECO:0007669"/>
    <property type="project" value="InterPro"/>
</dbReference>
<dbReference type="InterPro" id="IPR050092">
    <property type="entry name" value="RNase_H"/>
</dbReference>
<dbReference type="PANTHER" id="PTHR10642:SF26">
    <property type="entry name" value="RIBONUCLEASE H1"/>
    <property type="match status" value="1"/>
</dbReference>
<dbReference type="GO" id="GO:0043137">
    <property type="term" value="P:DNA replication, removal of RNA primer"/>
    <property type="evidence" value="ECO:0007669"/>
    <property type="project" value="TreeGrafter"/>
</dbReference>